<dbReference type="RefSeq" id="XP_040661427.1">
    <property type="nucleotide sequence ID" value="XM_040800544.1"/>
</dbReference>
<feature type="compositionally biased region" description="Low complexity" evidence="1">
    <location>
        <begin position="79"/>
        <end position="88"/>
    </location>
</feature>
<feature type="region of interest" description="Disordered" evidence="1">
    <location>
        <begin position="66"/>
        <end position="114"/>
    </location>
</feature>
<proteinExistence type="predicted"/>
<evidence type="ECO:0000256" key="1">
    <source>
        <dbReference type="SAM" id="MobiDB-lite"/>
    </source>
</evidence>
<dbReference type="GeneID" id="63715863"/>
<protein>
    <submittedName>
        <fullName evidence="2">Uncharacterized protein</fullName>
    </submittedName>
</protein>
<gene>
    <name evidence="2" type="ORF">DCS_03220</name>
</gene>
<comment type="caution">
    <text evidence="2">The sequence shown here is derived from an EMBL/GenBank/DDBJ whole genome shotgun (WGS) entry which is preliminary data.</text>
</comment>
<organism evidence="2 3">
    <name type="scientific">Drechmeria coniospora</name>
    <name type="common">Nematophagous fungus</name>
    <name type="synonym">Meria coniospora</name>
    <dbReference type="NCBI Taxonomy" id="98403"/>
    <lineage>
        <taxon>Eukaryota</taxon>
        <taxon>Fungi</taxon>
        <taxon>Dikarya</taxon>
        <taxon>Ascomycota</taxon>
        <taxon>Pezizomycotina</taxon>
        <taxon>Sordariomycetes</taxon>
        <taxon>Hypocreomycetidae</taxon>
        <taxon>Hypocreales</taxon>
        <taxon>Ophiocordycipitaceae</taxon>
        <taxon>Drechmeria</taxon>
    </lineage>
</organism>
<name>A0A151GYA9_DRECN</name>
<keyword evidence="3" id="KW-1185">Reference proteome</keyword>
<evidence type="ECO:0000313" key="2">
    <source>
        <dbReference type="EMBL" id="KYK62075.1"/>
    </source>
</evidence>
<dbReference type="Proteomes" id="UP000076580">
    <property type="component" value="Chromosome 01"/>
</dbReference>
<evidence type="ECO:0000313" key="3">
    <source>
        <dbReference type="Proteomes" id="UP000076580"/>
    </source>
</evidence>
<sequence length="375" mass="41229">MRAKTRRFVVRIEPVLASPLFFGTPLIDDASFSVRPVVLGPASSRSISRFRLSGLACFMAADGIPVPPRRTEQHRQHPSRPASATRSARSPKHRRRSESPIYVATGPRISPEAAREARRRLFDALERGERHPGMRRPISCADHLSEPQLAKFFAVLHACGRATDDEATPAVTRQSMDGFLDAAFLGWTSETAGELLRPEMDFEVDAEVVAGKMCRESALPAPRPKDSSLTLRPDVCSPVAPDRHGDVAACAGSGTCTVAVSATAAYSCNPAMVRLEFSMVDPFTGRPETFCPIGRDDIRWIEASDWRRTLRQTLLSRMVTKIHRFNKHLAIWQARRLMVDWSKGGVSMGQAEDDMGFVGREAAVVALMGFGESAS</sequence>
<reference evidence="2 3" key="1">
    <citation type="journal article" date="2016" name="Sci. Rep.">
        <title>Insights into Adaptations to a Near-Obligate Nematode Endoparasitic Lifestyle from the Finished Genome of Drechmeria coniospora.</title>
        <authorList>
            <person name="Zhang L."/>
            <person name="Zhou Z."/>
            <person name="Guo Q."/>
            <person name="Fokkens L."/>
            <person name="Miskei M."/>
            <person name="Pocsi I."/>
            <person name="Zhang W."/>
            <person name="Chen M."/>
            <person name="Wang L."/>
            <person name="Sun Y."/>
            <person name="Donzelli B.G."/>
            <person name="Gibson D.M."/>
            <person name="Nelson D.R."/>
            <person name="Luo J.G."/>
            <person name="Rep M."/>
            <person name="Liu H."/>
            <person name="Yang S."/>
            <person name="Wang J."/>
            <person name="Krasnoff S.B."/>
            <person name="Xu Y."/>
            <person name="Molnar I."/>
            <person name="Lin M."/>
        </authorList>
    </citation>
    <scope>NUCLEOTIDE SEQUENCE [LARGE SCALE GENOMIC DNA]</scope>
    <source>
        <strain evidence="2 3">ARSEF 6962</strain>
    </source>
</reference>
<dbReference type="InParanoid" id="A0A151GYA9"/>
<dbReference type="AlphaFoldDB" id="A0A151GYA9"/>
<accession>A0A151GYA9</accession>
<dbReference type="EMBL" id="LAYC01000001">
    <property type="protein sequence ID" value="KYK62075.1"/>
    <property type="molecule type" value="Genomic_DNA"/>
</dbReference>